<evidence type="ECO:0000313" key="2">
    <source>
        <dbReference type="EMBL" id="MFC6705270.1"/>
    </source>
</evidence>
<feature type="transmembrane region" description="Helical" evidence="1">
    <location>
        <begin position="82"/>
        <end position="101"/>
    </location>
</feature>
<dbReference type="RefSeq" id="WP_382400252.1">
    <property type="nucleotide sequence ID" value="NZ_JBHSWH010000001.1"/>
</dbReference>
<keyword evidence="3" id="KW-1185">Reference proteome</keyword>
<comment type="caution">
    <text evidence="2">The sequence shown here is derived from an EMBL/GenBank/DDBJ whole genome shotgun (WGS) entry which is preliminary data.</text>
</comment>
<feature type="transmembrane region" description="Helical" evidence="1">
    <location>
        <begin position="113"/>
        <end position="132"/>
    </location>
</feature>
<dbReference type="Proteomes" id="UP001596298">
    <property type="component" value="Unassembled WGS sequence"/>
</dbReference>
<proteinExistence type="predicted"/>
<evidence type="ECO:0000313" key="3">
    <source>
        <dbReference type="Proteomes" id="UP001596298"/>
    </source>
</evidence>
<name>A0ABW2AF02_9MICO</name>
<keyword evidence="1" id="KW-1133">Transmembrane helix</keyword>
<protein>
    <submittedName>
        <fullName evidence="2">Uncharacterized protein</fullName>
    </submittedName>
</protein>
<reference evidence="3" key="1">
    <citation type="journal article" date="2019" name="Int. J. Syst. Evol. Microbiol.">
        <title>The Global Catalogue of Microorganisms (GCM) 10K type strain sequencing project: providing services to taxonomists for standard genome sequencing and annotation.</title>
        <authorList>
            <consortium name="The Broad Institute Genomics Platform"/>
            <consortium name="The Broad Institute Genome Sequencing Center for Infectious Disease"/>
            <person name="Wu L."/>
            <person name="Ma J."/>
        </authorList>
    </citation>
    <scope>NUCLEOTIDE SEQUENCE [LARGE SCALE GENOMIC DNA]</scope>
    <source>
        <strain evidence="3">CCUG 58127</strain>
    </source>
</reference>
<organism evidence="2 3">
    <name type="scientific">Flexivirga alba</name>
    <dbReference type="NCBI Taxonomy" id="702742"/>
    <lineage>
        <taxon>Bacteria</taxon>
        <taxon>Bacillati</taxon>
        <taxon>Actinomycetota</taxon>
        <taxon>Actinomycetes</taxon>
        <taxon>Micrococcales</taxon>
        <taxon>Dermacoccaceae</taxon>
        <taxon>Flexivirga</taxon>
    </lineage>
</organism>
<feature type="transmembrane region" description="Helical" evidence="1">
    <location>
        <begin position="21"/>
        <end position="39"/>
    </location>
</feature>
<dbReference type="EMBL" id="JBHSWH010000001">
    <property type="protein sequence ID" value="MFC6705270.1"/>
    <property type="molecule type" value="Genomic_DNA"/>
</dbReference>
<feature type="transmembrane region" description="Helical" evidence="1">
    <location>
        <begin position="51"/>
        <end position="70"/>
    </location>
</feature>
<evidence type="ECO:0000256" key="1">
    <source>
        <dbReference type="SAM" id="Phobius"/>
    </source>
</evidence>
<sequence>MTRNLDLDEETPVELRRRRSVRVRIWAGLACYLLTSLALDQWGHSAGSWRVAWAALPLFFLAWVVGVVAMRMRQLDEYQIKLAFPGLAVGFAATVFAAFAVGTLDAAGLSVSGGWPVAIVGLLAWAVTTRLVKAPTA</sequence>
<accession>A0ABW2AF02</accession>
<keyword evidence="1" id="KW-0812">Transmembrane</keyword>
<gene>
    <name evidence="2" type="ORF">ACFQDH_08320</name>
</gene>
<keyword evidence="1" id="KW-0472">Membrane</keyword>